<evidence type="ECO:0000313" key="2">
    <source>
        <dbReference type="Proteomes" id="UP000006591"/>
    </source>
</evidence>
<keyword evidence="2" id="KW-1185">Reference proteome</keyword>
<dbReference type="EnsemblPlants" id="ONIVA09G10460.1">
    <property type="protein sequence ID" value="ONIVA09G10460.1"/>
    <property type="gene ID" value="ONIVA09G10460"/>
</dbReference>
<dbReference type="Gramene" id="ONIVA09G10460.1">
    <property type="protein sequence ID" value="ONIVA09G10460.1"/>
    <property type="gene ID" value="ONIVA09G10460"/>
</dbReference>
<dbReference type="HOGENOM" id="CLU_2871343_0_0_1"/>
<reference evidence="1" key="1">
    <citation type="submission" date="2015-04" db="UniProtKB">
        <authorList>
            <consortium name="EnsemblPlants"/>
        </authorList>
    </citation>
    <scope>IDENTIFICATION</scope>
    <source>
        <strain evidence="1">SL10</strain>
    </source>
</reference>
<reference evidence="1" key="2">
    <citation type="submission" date="2018-04" db="EMBL/GenBank/DDBJ databases">
        <title>OnivRS2 (Oryza nivara Reference Sequence Version 2).</title>
        <authorList>
            <person name="Zhang J."/>
            <person name="Kudrna D."/>
            <person name="Lee S."/>
            <person name="Talag J."/>
            <person name="Rajasekar S."/>
            <person name="Welchert J."/>
            <person name="Hsing Y.-I."/>
            <person name="Wing R.A."/>
        </authorList>
    </citation>
    <scope>NUCLEOTIDE SEQUENCE [LARGE SCALE GENOMIC DNA]</scope>
    <source>
        <strain evidence="1">SL10</strain>
    </source>
</reference>
<evidence type="ECO:0000313" key="1">
    <source>
        <dbReference type="EnsemblPlants" id="ONIVA09G10460.1"/>
    </source>
</evidence>
<accession>A0A0E0IJR1</accession>
<dbReference type="Proteomes" id="UP000006591">
    <property type="component" value="Chromosome 9"/>
</dbReference>
<protein>
    <submittedName>
        <fullName evidence="1">Uncharacterized protein</fullName>
    </submittedName>
</protein>
<name>A0A0E0IJR1_ORYNI</name>
<dbReference type="AlphaFoldDB" id="A0A0E0IJR1"/>
<organism evidence="1">
    <name type="scientific">Oryza nivara</name>
    <name type="common">Indian wild rice</name>
    <name type="synonym">Oryza sativa f. spontanea</name>
    <dbReference type="NCBI Taxonomy" id="4536"/>
    <lineage>
        <taxon>Eukaryota</taxon>
        <taxon>Viridiplantae</taxon>
        <taxon>Streptophyta</taxon>
        <taxon>Embryophyta</taxon>
        <taxon>Tracheophyta</taxon>
        <taxon>Spermatophyta</taxon>
        <taxon>Magnoliopsida</taxon>
        <taxon>Liliopsida</taxon>
        <taxon>Poales</taxon>
        <taxon>Poaceae</taxon>
        <taxon>BOP clade</taxon>
        <taxon>Oryzoideae</taxon>
        <taxon>Oryzeae</taxon>
        <taxon>Oryzinae</taxon>
        <taxon>Oryza</taxon>
    </lineage>
</organism>
<sequence length="70" mass="7822">MMVISNVSAPASGANFFAIVASGSTWLIDMVSAYTTLLGKRVDQDFDKNNSIQIMWHHRRPEFQQGHALI</sequence>
<proteinExistence type="predicted"/>
<dbReference type="OMA" id="SIQIMWH"/>